<comment type="caution">
    <text evidence="1">The sequence shown here is derived from an EMBL/GenBank/DDBJ whole genome shotgun (WGS) entry which is preliminary data.</text>
</comment>
<proteinExistence type="predicted"/>
<name>A0A699SY17_TANCI</name>
<sequence>VAELDLIPPILELIKGVKMEKRNIRDRNVLSIDDHRAFSRRLESLKAQMRE</sequence>
<evidence type="ECO:0000313" key="1">
    <source>
        <dbReference type="EMBL" id="GFD01948.1"/>
    </source>
</evidence>
<organism evidence="1">
    <name type="scientific">Tanacetum cinerariifolium</name>
    <name type="common">Dalmatian daisy</name>
    <name type="synonym">Chrysanthemum cinerariifolium</name>
    <dbReference type="NCBI Taxonomy" id="118510"/>
    <lineage>
        <taxon>Eukaryota</taxon>
        <taxon>Viridiplantae</taxon>
        <taxon>Streptophyta</taxon>
        <taxon>Embryophyta</taxon>
        <taxon>Tracheophyta</taxon>
        <taxon>Spermatophyta</taxon>
        <taxon>Magnoliopsida</taxon>
        <taxon>eudicotyledons</taxon>
        <taxon>Gunneridae</taxon>
        <taxon>Pentapetalae</taxon>
        <taxon>asterids</taxon>
        <taxon>campanulids</taxon>
        <taxon>Asterales</taxon>
        <taxon>Asteraceae</taxon>
        <taxon>Asteroideae</taxon>
        <taxon>Anthemideae</taxon>
        <taxon>Anthemidinae</taxon>
        <taxon>Tanacetum</taxon>
    </lineage>
</organism>
<accession>A0A699SY17</accession>
<reference evidence="1" key="1">
    <citation type="journal article" date="2019" name="Sci. Rep.">
        <title>Draft genome of Tanacetum cinerariifolium, the natural source of mosquito coil.</title>
        <authorList>
            <person name="Yamashiro T."/>
            <person name="Shiraishi A."/>
            <person name="Satake H."/>
            <person name="Nakayama K."/>
        </authorList>
    </citation>
    <scope>NUCLEOTIDE SEQUENCE</scope>
</reference>
<dbReference type="EMBL" id="BKCJ011194750">
    <property type="protein sequence ID" value="GFD01948.1"/>
    <property type="molecule type" value="Genomic_DNA"/>
</dbReference>
<dbReference type="AlphaFoldDB" id="A0A699SY17"/>
<protein>
    <submittedName>
        <fullName evidence="1">Uncharacterized protein</fullName>
    </submittedName>
</protein>
<feature type="non-terminal residue" evidence="1">
    <location>
        <position position="1"/>
    </location>
</feature>
<gene>
    <name evidence="1" type="ORF">Tci_873917</name>
</gene>